<evidence type="ECO:0000256" key="1">
    <source>
        <dbReference type="SAM" id="SignalP"/>
    </source>
</evidence>
<evidence type="ECO:0000313" key="3">
    <source>
        <dbReference type="EMBL" id="HIU33574.1"/>
    </source>
</evidence>
<dbReference type="InterPro" id="IPR057561">
    <property type="entry name" value="NADase_transloc"/>
</dbReference>
<dbReference type="AlphaFoldDB" id="A0A9D1ICN4"/>
<reference evidence="3" key="2">
    <citation type="journal article" date="2021" name="PeerJ">
        <title>Extensive microbial diversity within the chicken gut microbiome revealed by metagenomics and culture.</title>
        <authorList>
            <person name="Gilroy R."/>
            <person name="Ravi A."/>
            <person name="Getino M."/>
            <person name="Pursley I."/>
            <person name="Horton D.L."/>
            <person name="Alikhan N.F."/>
            <person name="Baker D."/>
            <person name="Gharbi K."/>
            <person name="Hall N."/>
            <person name="Watson M."/>
            <person name="Adriaenssens E.M."/>
            <person name="Foster-Nyarko E."/>
            <person name="Jarju S."/>
            <person name="Secka A."/>
            <person name="Antonio M."/>
            <person name="Oren A."/>
            <person name="Chaudhuri R.R."/>
            <person name="La Ragione R."/>
            <person name="Hildebrand F."/>
            <person name="Pallen M.J."/>
        </authorList>
    </citation>
    <scope>NUCLEOTIDE SEQUENCE</scope>
    <source>
        <strain evidence="3">ChiHcec3-11533</strain>
    </source>
</reference>
<evidence type="ECO:0000259" key="2">
    <source>
        <dbReference type="Pfam" id="PF25302"/>
    </source>
</evidence>
<feature type="chain" id="PRO_5039337327" description="NAD glycohydrolase translocation F5/8 type C domain-containing protein" evidence="1">
    <location>
        <begin position="23"/>
        <end position="1030"/>
    </location>
</feature>
<comment type="caution">
    <text evidence="3">The sequence shown here is derived from an EMBL/GenBank/DDBJ whole genome shotgun (WGS) entry which is preliminary data.</text>
</comment>
<sequence>MVRKPFCVLLIAVLLFSGVLCAAPSRASADNGEIVLVPCVSNLSEQRQIEVYIDARQAHLREEDAARVSGFIYQGGSTTTAYYERAGESIAVPLSATNAQGRWVSLHDALYQLHTSVVATDFGLVFVGMESTPYELFALADPYMRQGGKYNLLDGEDFYIQFGFALSNLYNRIIKMQFLGYSEECYKGILRELLEVEENSPLVQILLDSGELSKHYEELRDLGLEDNDIFKTLDILGDLSDPVKILSDRLLEIEGFSISGLDFFDQVALYADIDSLMRLSTFGENLIRYTYSSDTISAQKMRSAYVPSAAWGAINDVLTYTREMDASEMMAQVLLDEAENMLKGTAGSLVNNLITKGMGPKIAAFILGEVNESLFPETIREMDYVETFGYLAELQSPLPALYEEYRRSPQTAIHAKYTALLYLRIVQMAFEKYEQYGLTEEGRYDFDETIEAAMASLIEIDDSDLLFNPAANNPISPETILSIGVTTPENIQLDGGFEVGDIMMRAIDNLGCTITSERDLLKLCCELTWESNDFEAIEHILAHCDQAQCTLLEYERLGENEEYYLFDIVVDDGLTRYTYRLRYQVYIGLVEGEMYQSQILSSTEESLVPMDGLALWWYGGDPDGYFSEMEQIYGLAENDGGTMYGDASTGIPIGNALATFVSQWSGQTGNFSPFCDLIDAAYFCYDWNNASIELLESDVYGWGPTPYGAGIYEEYYRFRITSADMDWEDICVRMYSDASGNAFEGRLYDSSASQTNPDDGIYDDGWELLPEYAPDHTSGNSYCGMYVVNCEEWISLRESPDTDSARLAKIPLGTYLEVYSFDSQWGYCDYGDAAGFVLLEYLSYDPPYVAGEPENSASYDDSAGSLGDDYAIYLDSYTGRTLVPEDPSGLTAWASSELVDQYGSYCAANVVDGSADTTWAEGALDMGIGETISIYLPAPKEIGGIMLQNGYQKSWEIFNKNSRLREVRVYIGDSHYRDIELFDEMGWQYIEFGTQVYTDHFTLEILSVYPGDKYTDTCITELYPLTLPEF</sequence>
<gene>
    <name evidence="3" type="ORF">IAB02_03340</name>
</gene>
<dbReference type="Gene3D" id="2.30.30.40">
    <property type="entry name" value="SH3 Domains"/>
    <property type="match status" value="1"/>
</dbReference>
<reference evidence="3" key="1">
    <citation type="submission" date="2020-10" db="EMBL/GenBank/DDBJ databases">
        <authorList>
            <person name="Gilroy R."/>
        </authorList>
    </citation>
    <scope>NUCLEOTIDE SEQUENCE</scope>
    <source>
        <strain evidence="3">ChiHcec3-11533</strain>
    </source>
</reference>
<dbReference type="EMBL" id="DVMU01000074">
    <property type="protein sequence ID" value="HIU33574.1"/>
    <property type="molecule type" value="Genomic_DNA"/>
</dbReference>
<dbReference type="InterPro" id="IPR008979">
    <property type="entry name" value="Galactose-bd-like_sf"/>
</dbReference>
<dbReference type="Pfam" id="PF25302">
    <property type="entry name" value="NADase_transloc"/>
    <property type="match status" value="1"/>
</dbReference>
<dbReference type="Gene3D" id="2.60.120.260">
    <property type="entry name" value="Galactose-binding domain-like"/>
    <property type="match status" value="1"/>
</dbReference>
<feature type="signal peptide" evidence="1">
    <location>
        <begin position="1"/>
        <end position="22"/>
    </location>
</feature>
<organism evidence="3 4">
    <name type="scientific">Candidatus Pullichristensenella excrementigallinarum</name>
    <dbReference type="NCBI Taxonomy" id="2840907"/>
    <lineage>
        <taxon>Bacteria</taxon>
        <taxon>Bacillati</taxon>
        <taxon>Bacillota</taxon>
        <taxon>Clostridia</taxon>
        <taxon>Candidatus Pullichristensenella</taxon>
    </lineage>
</organism>
<keyword evidence="1" id="KW-0732">Signal</keyword>
<evidence type="ECO:0000313" key="4">
    <source>
        <dbReference type="Proteomes" id="UP000824072"/>
    </source>
</evidence>
<dbReference type="Proteomes" id="UP000824072">
    <property type="component" value="Unassembled WGS sequence"/>
</dbReference>
<accession>A0A9D1ICN4</accession>
<protein>
    <recommendedName>
        <fullName evidence="2">NAD glycohydrolase translocation F5/8 type C domain-containing protein</fullName>
    </recommendedName>
</protein>
<proteinExistence type="predicted"/>
<feature type="domain" description="NAD glycohydrolase translocation F5/8 type C" evidence="2">
    <location>
        <begin position="893"/>
        <end position="1023"/>
    </location>
</feature>
<dbReference type="SUPFAM" id="SSF49785">
    <property type="entry name" value="Galactose-binding domain-like"/>
    <property type="match status" value="1"/>
</dbReference>
<name>A0A9D1ICN4_9FIRM</name>
<dbReference type="NCBIfam" id="NF047619">
    <property type="entry name" value="NADase_discoid"/>
    <property type="match status" value="1"/>
</dbReference>